<keyword evidence="1" id="KW-0175">Coiled coil</keyword>
<evidence type="ECO:0000313" key="3">
    <source>
        <dbReference type="EMBL" id="SNR14108.1"/>
    </source>
</evidence>
<feature type="compositionally biased region" description="Basic and acidic residues" evidence="2">
    <location>
        <begin position="88"/>
        <end position="117"/>
    </location>
</feature>
<organism evidence="3 4">
    <name type="scientific">Tenacibaculum jejuense</name>
    <dbReference type="NCBI Taxonomy" id="584609"/>
    <lineage>
        <taxon>Bacteria</taxon>
        <taxon>Pseudomonadati</taxon>
        <taxon>Bacteroidota</taxon>
        <taxon>Flavobacteriia</taxon>
        <taxon>Flavobacteriales</taxon>
        <taxon>Flavobacteriaceae</taxon>
        <taxon>Tenacibaculum</taxon>
    </lineage>
</organism>
<proteinExistence type="predicted"/>
<name>A0A238U679_9FLAO</name>
<dbReference type="AlphaFoldDB" id="A0A238U679"/>
<feature type="coiled-coil region" evidence="1">
    <location>
        <begin position="49"/>
        <end position="76"/>
    </location>
</feature>
<dbReference type="EMBL" id="LT899436">
    <property type="protein sequence ID" value="SNR14108.1"/>
    <property type="molecule type" value="Genomic_DNA"/>
</dbReference>
<sequence length="405" mass="46811">MAKHWKQFVKKEKTSEVKEELNFKTLLSSEGKTTSEKSLEDVVGFNSSLRSLLDEQKELENKMAELTGKKDKSSTDKKYNHEIKTIDQKRKAERLEEKKKYKKSKREDRWIVEGSHQKKDKKSQVLNSFKNDFKKKKEGVIQSKKKIDDAKLQIEKLKKKTGITPVSIKNKEKNLETIIGKVKAVKKQVETLKKKPKASFFNVDPKINSSIKKRQDVVIKEFLQKKKAVKNILDAEKSKKTKAEGFKNTVKTVKKVVNTYQDINKTSKKVSKSFQDFSKRLNTVDLNNMSKKSTQGTEIINSIDTQSNKVTELFNTANKYLDKTKVIGVFQEKNKVENTINNLEKKTSNAFDFDFIQSKKSKQEESQSFSVNNQKLTVDLNTIKKVKKGIETLKDLKNKKDSFSY</sequence>
<evidence type="ECO:0000256" key="1">
    <source>
        <dbReference type="SAM" id="Coils"/>
    </source>
</evidence>
<dbReference type="Proteomes" id="UP000215214">
    <property type="component" value="Chromosome TJEJU"/>
</dbReference>
<keyword evidence="4" id="KW-1185">Reference proteome</keyword>
<accession>A0A238U679</accession>
<dbReference type="RefSeq" id="WP_095068974.1">
    <property type="nucleotide sequence ID" value="NZ_LT899436.1"/>
</dbReference>
<reference evidence="3 4" key="1">
    <citation type="submission" date="2017-07" db="EMBL/GenBank/DDBJ databases">
        <authorList>
            <person name="Sun Z.S."/>
            <person name="Albrecht U."/>
            <person name="Echele G."/>
            <person name="Lee C.C."/>
        </authorList>
    </citation>
    <scope>NUCLEOTIDE SEQUENCE [LARGE SCALE GENOMIC DNA]</scope>
    <source>
        <strain evidence="4">type strain: KCTC 22618</strain>
    </source>
</reference>
<gene>
    <name evidence="3" type="ORF">TJEJU_0308</name>
</gene>
<dbReference type="KEGG" id="tje:TJEJU_0308"/>
<feature type="region of interest" description="Disordered" evidence="2">
    <location>
        <begin position="88"/>
        <end position="128"/>
    </location>
</feature>
<feature type="coiled-coil region" evidence="1">
    <location>
        <begin position="140"/>
        <end position="195"/>
    </location>
</feature>
<dbReference type="OrthoDB" id="1188914at2"/>
<protein>
    <submittedName>
        <fullName evidence="3">Uncharacterized protein</fullName>
    </submittedName>
</protein>
<evidence type="ECO:0000256" key="2">
    <source>
        <dbReference type="SAM" id="MobiDB-lite"/>
    </source>
</evidence>
<evidence type="ECO:0000313" key="4">
    <source>
        <dbReference type="Proteomes" id="UP000215214"/>
    </source>
</evidence>